<evidence type="ECO:0000256" key="6">
    <source>
        <dbReference type="ARBA" id="ARBA00022694"/>
    </source>
</evidence>
<proteinExistence type="inferred from homology"/>
<evidence type="ECO:0000256" key="2">
    <source>
        <dbReference type="ARBA" id="ARBA00003015"/>
    </source>
</evidence>
<sequence>MRMRTKRWARPELSVCPFFIQNPEELRGQWASQFPKQQPVYLELGCGKCPFLSEMGRLHPDVNFIGIDLSLDILGVARRKIVADYAQQESPVENILLLAYNIEYLDRIFGDGDQVDRIYVNFCNPWPKKKHHKRRLTYPRTLLKYREILKDGGELWFKTDDDALFEDSLLYFEEAGFQVLRKTADLHNEPDWPENVMTEHELLFTEKGIPIKAAIVRKAELPNRKSGCTDPEA</sequence>
<evidence type="ECO:0000256" key="4">
    <source>
        <dbReference type="ARBA" id="ARBA00022679"/>
    </source>
</evidence>
<keyword evidence="6 7" id="KW-0819">tRNA processing</keyword>
<feature type="binding site" evidence="7">
    <location>
        <position position="68"/>
    </location>
    <ligand>
        <name>S-adenosyl-L-methionine</name>
        <dbReference type="ChEBI" id="CHEBI:59789"/>
    </ligand>
</feature>
<dbReference type="InterPro" id="IPR029063">
    <property type="entry name" value="SAM-dependent_MTases_sf"/>
</dbReference>
<dbReference type="NCBIfam" id="NF001080">
    <property type="entry name" value="PRK00121.2-2"/>
    <property type="match status" value="1"/>
</dbReference>
<dbReference type="HAMAP" id="MF_01057">
    <property type="entry name" value="tRNA_methyltr_TrmB"/>
    <property type="match status" value="1"/>
</dbReference>
<name>A0A926HNJ4_9FIRM</name>
<dbReference type="AlphaFoldDB" id="A0A926HNJ4"/>
<dbReference type="SUPFAM" id="SSF53335">
    <property type="entry name" value="S-adenosyl-L-methionine-dependent methyltransferases"/>
    <property type="match status" value="1"/>
</dbReference>
<dbReference type="PROSITE" id="PS51625">
    <property type="entry name" value="SAM_MT_TRMB"/>
    <property type="match status" value="1"/>
</dbReference>
<dbReference type="Proteomes" id="UP000651482">
    <property type="component" value="Unassembled WGS sequence"/>
</dbReference>
<comment type="catalytic activity">
    <reaction evidence="1 7">
        <text>guanosine(46) in tRNA + S-adenosyl-L-methionine = N(7)-methylguanosine(46) in tRNA + S-adenosyl-L-homocysteine</text>
        <dbReference type="Rhea" id="RHEA:42708"/>
        <dbReference type="Rhea" id="RHEA-COMP:10188"/>
        <dbReference type="Rhea" id="RHEA-COMP:10189"/>
        <dbReference type="ChEBI" id="CHEBI:57856"/>
        <dbReference type="ChEBI" id="CHEBI:59789"/>
        <dbReference type="ChEBI" id="CHEBI:74269"/>
        <dbReference type="ChEBI" id="CHEBI:74480"/>
        <dbReference type="EC" id="2.1.1.33"/>
    </reaction>
</comment>
<comment type="function">
    <text evidence="2 7">Catalyzes the formation of N(7)-methylguanine at position 46 (m7G46) in tRNA.</text>
</comment>
<comment type="pathway">
    <text evidence="7">tRNA modification; N(7)-methylguanine-tRNA biosynthesis.</text>
</comment>
<organism evidence="8 9">
    <name type="scientific">Yeguia hominis</name>
    <dbReference type="NCBI Taxonomy" id="2763662"/>
    <lineage>
        <taxon>Bacteria</taxon>
        <taxon>Bacillati</taxon>
        <taxon>Bacillota</taxon>
        <taxon>Clostridia</taxon>
        <taxon>Eubacteriales</taxon>
        <taxon>Yeguiaceae</taxon>
        <taxon>Yeguia</taxon>
    </lineage>
</organism>
<dbReference type="GO" id="GO:0043527">
    <property type="term" value="C:tRNA methyltransferase complex"/>
    <property type="evidence" value="ECO:0007669"/>
    <property type="project" value="TreeGrafter"/>
</dbReference>
<feature type="binding site" evidence="7">
    <location>
        <position position="101"/>
    </location>
    <ligand>
        <name>S-adenosyl-L-methionine</name>
        <dbReference type="ChEBI" id="CHEBI:59789"/>
    </ligand>
</feature>
<dbReference type="GO" id="GO:0008176">
    <property type="term" value="F:tRNA (guanine(46)-N7)-methyltransferase activity"/>
    <property type="evidence" value="ECO:0007669"/>
    <property type="project" value="UniProtKB-UniRule"/>
</dbReference>
<comment type="caution">
    <text evidence="7">Lacks conserved residue(s) required for the propagation of feature annotation.</text>
</comment>
<accession>A0A926HNJ4</accession>
<comment type="similarity">
    <text evidence="7">Belongs to the class I-like SAM-binding methyltransferase superfamily. TrmB family.</text>
</comment>
<dbReference type="NCBIfam" id="TIGR00091">
    <property type="entry name" value="tRNA (guanosine(46)-N7)-methyltransferase TrmB"/>
    <property type="match status" value="1"/>
</dbReference>
<dbReference type="PANTHER" id="PTHR23417:SF14">
    <property type="entry name" value="PENTACOTRIPEPTIDE-REPEAT REGION OF PRORP DOMAIN-CONTAINING PROTEIN"/>
    <property type="match status" value="1"/>
</dbReference>
<feature type="binding site" evidence="7">
    <location>
        <position position="43"/>
    </location>
    <ligand>
        <name>S-adenosyl-L-methionine</name>
        <dbReference type="ChEBI" id="CHEBI:59789"/>
    </ligand>
</feature>
<dbReference type="EMBL" id="JACRSN010000014">
    <property type="protein sequence ID" value="MBC8534272.1"/>
    <property type="molecule type" value="Genomic_DNA"/>
</dbReference>
<evidence type="ECO:0000256" key="1">
    <source>
        <dbReference type="ARBA" id="ARBA00000142"/>
    </source>
</evidence>
<dbReference type="EC" id="2.1.1.33" evidence="7"/>
<protein>
    <recommendedName>
        <fullName evidence="7">tRNA (guanine-N(7)-)-methyltransferase</fullName>
        <ecNumber evidence="7">2.1.1.33</ecNumber>
    </recommendedName>
    <alternativeName>
        <fullName evidence="7">tRNA (guanine(46)-N(7))-methyltransferase</fullName>
    </alternativeName>
    <alternativeName>
        <fullName evidence="7">tRNA(m7G46)-methyltransferase</fullName>
    </alternativeName>
</protein>
<feature type="binding site" evidence="7">
    <location>
        <position position="128"/>
    </location>
    <ligand>
        <name>substrate</name>
    </ligand>
</feature>
<gene>
    <name evidence="7 8" type="primary">trmB</name>
    <name evidence="8" type="ORF">IAG03_09780</name>
</gene>
<keyword evidence="4 7" id="KW-0808">Transferase</keyword>
<dbReference type="RefSeq" id="WP_249319909.1">
    <property type="nucleotide sequence ID" value="NZ_JACRSN010000014.1"/>
</dbReference>
<dbReference type="InterPro" id="IPR003358">
    <property type="entry name" value="tRNA_(Gua-N-7)_MeTrfase_Trmb"/>
</dbReference>
<dbReference type="PANTHER" id="PTHR23417">
    <property type="entry name" value="3-DEOXY-D-MANNO-OCTULOSONIC-ACID TRANSFERASE/TRNA GUANINE-N 7 - -METHYLTRANSFERASE"/>
    <property type="match status" value="1"/>
</dbReference>
<dbReference type="Gene3D" id="3.40.50.150">
    <property type="entry name" value="Vaccinia Virus protein VP39"/>
    <property type="match status" value="1"/>
</dbReference>
<dbReference type="InterPro" id="IPR055361">
    <property type="entry name" value="tRNA_methyltr_TrmB_bact"/>
</dbReference>
<feature type="binding site" evidence="7">
    <location>
        <position position="160"/>
    </location>
    <ligand>
        <name>substrate</name>
    </ligand>
</feature>
<evidence type="ECO:0000256" key="3">
    <source>
        <dbReference type="ARBA" id="ARBA00022603"/>
    </source>
</evidence>
<evidence type="ECO:0000313" key="8">
    <source>
        <dbReference type="EMBL" id="MBC8534272.1"/>
    </source>
</evidence>
<comment type="caution">
    <text evidence="8">The sequence shown here is derived from an EMBL/GenBank/DDBJ whole genome shotgun (WGS) entry which is preliminary data.</text>
</comment>
<feature type="binding site" evidence="7">
    <location>
        <position position="124"/>
    </location>
    <ligand>
        <name>S-adenosyl-L-methionine</name>
        <dbReference type="ChEBI" id="CHEBI:59789"/>
    </ligand>
</feature>
<evidence type="ECO:0000256" key="7">
    <source>
        <dbReference type="HAMAP-Rule" id="MF_01057"/>
    </source>
</evidence>
<keyword evidence="9" id="KW-1185">Reference proteome</keyword>
<evidence type="ECO:0000313" key="9">
    <source>
        <dbReference type="Proteomes" id="UP000651482"/>
    </source>
</evidence>
<keyword evidence="5 7" id="KW-0949">S-adenosyl-L-methionine</keyword>
<reference evidence="8" key="1">
    <citation type="submission" date="2020-08" db="EMBL/GenBank/DDBJ databases">
        <title>Genome public.</title>
        <authorList>
            <person name="Liu C."/>
            <person name="Sun Q."/>
        </authorList>
    </citation>
    <scope>NUCLEOTIDE SEQUENCE</scope>
    <source>
        <strain evidence="8">NSJ-40</strain>
    </source>
</reference>
<keyword evidence="3 7" id="KW-0489">Methyltransferase</keyword>
<evidence type="ECO:0000256" key="5">
    <source>
        <dbReference type="ARBA" id="ARBA00022691"/>
    </source>
</evidence>
<dbReference type="Pfam" id="PF02390">
    <property type="entry name" value="Methyltransf_4"/>
    <property type="match status" value="1"/>
</dbReference>